<dbReference type="Gene3D" id="2.10.90.10">
    <property type="entry name" value="Cystine-knot cytokines"/>
    <property type="match status" value="1"/>
</dbReference>
<dbReference type="Proteomes" id="UP001153954">
    <property type="component" value="Unassembled WGS sequence"/>
</dbReference>
<feature type="chain" id="PRO_5043953371" evidence="1">
    <location>
        <begin position="21"/>
        <end position="139"/>
    </location>
</feature>
<keyword evidence="3" id="KW-1185">Reference proteome</keyword>
<evidence type="ECO:0000313" key="2">
    <source>
        <dbReference type="EMBL" id="CAH2091533.1"/>
    </source>
</evidence>
<gene>
    <name evidence="2" type="ORF">EEDITHA_LOCUS7393</name>
</gene>
<proteinExistence type="predicted"/>
<reference evidence="2" key="1">
    <citation type="submission" date="2022-03" db="EMBL/GenBank/DDBJ databases">
        <authorList>
            <person name="Tunstrom K."/>
        </authorList>
    </citation>
    <scope>NUCLEOTIDE SEQUENCE</scope>
</reference>
<evidence type="ECO:0000313" key="3">
    <source>
        <dbReference type="Proteomes" id="UP001153954"/>
    </source>
</evidence>
<dbReference type="InterPro" id="IPR029034">
    <property type="entry name" value="Cystine-knot_cytokine"/>
</dbReference>
<dbReference type="SUPFAM" id="SSF57501">
    <property type="entry name" value="Cystine-knot cytokines"/>
    <property type="match status" value="1"/>
</dbReference>
<sequence length="139" mass="15723">MYTERLILVAAFAALTATLAMPHPAPEHHIRSVDLNEAINKSLCPIELEIDDDPNRVPQRIKVMKCAKEPNRWCQAQHIPRHECCHSHGTHQKECVEMRDTVLVYYKNTKTTSTYEVSVGCTCMIEQSTRAPLLPDGPS</sequence>
<accession>A0AAU9U0C7</accession>
<organism evidence="2 3">
    <name type="scientific">Euphydryas editha</name>
    <name type="common">Edith's checkerspot</name>
    <dbReference type="NCBI Taxonomy" id="104508"/>
    <lineage>
        <taxon>Eukaryota</taxon>
        <taxon>Metazoa</taxon>
        <taxon>Ecdysozoa</taxon>
        <taxon>Arthropoda</taxon>
        <taxon>Hexapoda</taxon>
        <taxon>Insecta</taxon>
        <taxon>Pterygota</taxon>
        <taxon>Neoptera</taxon>
        <taxon>Endopterygota</taxon>
        <taxon>Lepidoptera</taxon>
        <taxon>Glossata</taxon>
        <taxon>Ditrysia</taxon>
        <taxon>Papilionoidea</taxon>
        <taxon>Nymphalidae</taxon>
        <taxon>Nymphalinae</taxon>
        <taxon>Euphydryas</taxon>
    </lineage>
</organism>
<keyword evidence="1" id="KW-0732">Signal</keyword>
<dbReference type="EMBL" id="CAKOGL010000010">
    <property type="protein sequence ID" value="CAH2091533.1"/>
    <property type="molecule type" value="Genomic_DNA"/>
</dbReference>
<comment type="caution">
    <text evidence="2">The sequence shown here is derived from an EMBL/GenBank/DDBJ whole genome shotgun (WGS) entry which is preliminary data.</text>
</comment>
<feature type="signal peptide" evidence="1">
    <location>
        <begin position="1"/>
        <end position="20"/>
    </location>
</feature>
<protein>
    <submittedName>
        <fullName evidence="2">Uncharacterized protein</fullName>
    </submittedName>
</protein>
<dbReference type="AlphaFoldDB" id="A0AAU9U0C7"/>
<evidence type="ECO:0000256" key="1">
    <source>
        <dbReference type="SAM" id="SignalP"/>
    </source>
</evidence>
<name>A0AAU9U0C7_EUPED</name>